<dbReference type="InterPro" id="IPR009057">
    <property type="entry name" value="Homeodomain-like_sf"/>
</dbReference>
<accession>A0ABU6EZS6</accession>
<evidence type="ECO:0000259" key="5">
    <source>
        <dbReference type="PROSITE" id="PS50977"/>
    </source>
</evidence>
<gene>
    <name evidence="6" type="ORF">OKJ99_05070</name>
</gene>
<proteinExistence type="predicted"/>
<dbReference type="PANTHER" id="PTHR30055:SF234">
    <property type="entry name" value="HTH-TYPE TRANSCRIPTIONAL REGULATOR BETI"/>
    <property type="match status" value="1"/>
</dbReference>
<dbReference type="EMBL" id="JAOZYC010000024">
    <property type="protein sequence ID" value="MEB8336887.1"/>
    <property type="molecule type" value="Genomic_DNA"/>
</dbReference>
<feature type="DNA-binding region" description="H-T-H motif" evidence="4">
    <location>
        <begin position="36"/>
        <end position="55"/>
    </location>
</feature>
<dbReference type="InterPro" id="IPR036271">
    <property type="entry name" value="Tet_transcr_reg_TetR-rel_C_sf"/>
</dbReference>
<dbReference type="SUPFAM" id="SSF48498">
    <property type="entry name" value="Tetracyclin repressor-like, C-terminal domain"/>
    <property type="match status" value="1"/>
</dbReference>
<dbReference type="Pfam" id="PF00440">
    <property type="entry name" value="TetR_N"/>
    <property type="match status" value="1"/>
</dbReference>
<dbReference type="InterPro" id="IPR050109">
    <property type="entry name" value="HTH-type_TetR-like_transc_reg"/>
</dbReference>
<feature type="domain" description="HTH tetR-type" evidence="5">
    <location>
        <begin position="14"/>
        <end position="73"/>
    </location>
</feature>
<dbReference type="Pfam" id="PF21597">
    <property type="entry name" value="TetR_C_43"/>
    <property type="match status" value="1"/>
</dbReference>
<evidence type="ECO:0000313" key="7">
    <source>
        <dbReference type="Proteomes" id="UP001354931"/>
    </source>
</evidence>
<reference evidence="6 7" key="1">
    <citation type="submission" date="2022-10" db="EMBL/GenBank/DDBJ databases">
        <authorList>
            <person name="Xie J."/>
            <person name="Shen N."/>
        </authorList>
    </citation>
    <scope>NUCLEOTIDE SEQUENCE [LARGE SCALE GENOMIC DNA]</scope>
    <source>
        <strain evidence="6 7">YIM65594</strain>
    </source>
</reference>
<evidence type="ECO:0000256" key="1">
    <source>
        <dbReference type="ARBA" id="ARBA00023015"/>
    </source>
</evidence>
<evidence type="ECO:0000256" key="2">
    <source>
        <dbReference type="ARBA" id="ARBA00023125"/>
    </source>
</evidence>
<dbReference type="InterPro" id="IPR001647">
    <property type="entry name" value="HTH_TetR"/>
</dbReference>
<evidence type="ECO:0000256" key="4">
    <source>
        <dbReference type="PROSITE-ProRule" id="PRU00335"/>
    </source>
</evidence>
<keyword evidence="7" id="KW-1185">Reference proteome</keyword>
<dbReference type="Gene3D" id="1.10.357.10">
    <property type="entry name" value="Tetracycline Repressor, domain 2"/>
    <property type="match status" value="1"/>
</dbReference>
<protein>
    <submittedName>
        <fullName evidence="6">TetR/AcrR family transcriptional regulator</fullName>
    </submittedName>
</protein>
<dbReference type="RefSeq" id="WP_326014519.1">
    <property type="nucleotide sequence ID" value="NZ_JAOZYC010000024.1"/>
</dbReference>
<organism evidence="6 7">
    <name type="scientific">Streptomyces endophyticus</name>
    <dbReference type="NCBI Taxonomy" id="714166"/>
    <lineage>
        <taxon>Bacteria</taxon>
        <taxon>Bacillati</taxon>
        <taxon>Actinomycetota</taxon>
        <taxon>Actinomycetes</taxon>
        <taxon>Kitasatosporales</taxon>
        <taxon>Streptomycetaceae</taxon>
        <taxon>Streptomyces</taxon>
    </lineage>
</organism>
<name>A0ABU6EZS6_9ACTN</name>
<dbReference type="InterPro" id="IPR049445">
    <property type="entry name" value="TetR_SbtR-like_C"/>
</dbReference>
<dbReference type="PROSITE" id="PS50977">
    <property type="entry name" value="HTH_TETR_2"/>
    <property type="match status" value="1"/>
</dbReference>
<evidence type="ECO:0000313" key="6">
    <source>
        <dbReference type="EMBL" id="MEB8336887.1"/>
    </source>
</evidence>
<keyword evidence="1" id="KW-0805">Transcription regulation</keyword>
<dbReference type="PRINTS" id="PR00455">
    <property type="entry name" value="HTHTETR"/>
</dbReference>
<keyword evidence="3" id="KW-0804">Transcription</keyword>
<keyword evidence="2 4" id="KW-0238">DNA-binding</keyword>
<dbReference type="Proteomes" id="UP001354931">
    <property type="component" value="Unassembled WGS sequence"/>
</dbReference>
<dbReference type="PANTHER" id="PTHR30055">
    <property type="entry name" value="HTH-TYPE TRANSCRIPTIONAL REGULATOR RUTR"/>
    <property type="match status" value="1"/>
</dbReference>
<evidence type="ECO:0000256" key="3">
    <source>
        <dbReference type="ARBA" id="ARBA00023163"/>
    </source>
</evidence>
<comment type="caution">
    <text evidence="6">The sequence shown here is derived from an EMBL/GenBank/DDBJ whole genome shotgun (WGS) entry which is preliminary data.</text>
</comment>
<dbReference type="SUPFAM" id="SSF46689">
    <property type="entry name" value="Homeodomain-like"/>
    <property type="match status" value="1"/>
</dbReference>
<sequence length="218" mass="24107">MSQHRERPLRADAERNRQLIMRAADRLFARRGTTVPLNDIAHEAGVGVGTVYRRFPDLQALIDALFIERFTTFLRLADEAERQPDPGGALLHYLLAAAQWRARDQALDIVLAHADLDAKPASGMRDELGRHVDGLVERARAAGAVRDDFESADVYAFLYMIGAVADRTHAVAPDAWRRYAEVLLSGFGMDLPAAARTSAMTDGQVRRSWPEPPPAPPS</sequence>